<evidence type="ECO:0000259" key="1">
    <source>
        <dbReference type="Pfam" id="PF06439"/>
    </source>
</evidence>
<comment type="caution">
    <text evidence="2">The sequence shown here is derived from an EMBL/GenBank/DDBJ whole genome shotgun (WGS) entry which is preliminary data.</text>
</comment>
<sequence>MKKRIIFIFLLVVCVYGNLWGQVDGWRNLFNGENLENWDKYVGPVFPGHEDLGKVATADNVFSVINVNGLKMIRISGEVHGSLATKESFGNYHLQIVYKWGDEVTLERNSGLLYHSYGPLGAAFGTWMASVECQMKHDAAGDTFLMVDSVECTSQVKHTDGEDIYTPDGAQVQFGQRFGKRMIRNKQHAENPLGEWNILELYCLGQTAVHVVNGVKVMVNDNIRMRDRIPQRLTSGKLQLQSEGAELFIKDIKIKPIEVIPYELMK</sequence>
<dbReference type="GO" id="GO:0016787">
    <property type="term" value="F:hydrolase activity"/>
    <property type="evidence" value="ECO:0007669"/>
    <property type="project" value="InterPro"/>
</dbReference>
<feature type="domain" description="3-keto-alpha-glucoside-1,2-lyase/3-keto-2-hydroxy-glucal hydratase" evidence="1">
    <location>
        <begin position="25"/>
        <end position="255"/>
    </location>
</feature>
<dbReference type="EMBL" id="WCSB01000005">
    <property type="protein sequence ID" value="KAB4453643.1"/>
    <property type="molecule type" value="Genomic_DNA"/>
</dbReference>
<dbReference type="Proteomes" id="UP000460317">
    <property type="component" value="Unassembled WGS sequence"/>
</dbReference>
<evidence type="ECO:0000313" key="3">
    <source>
        <dbReference type="Proteomes" id="UP000460317"/>
    </source>
</evidence>
<reference evidence="2 3" key="1">
    <citation type="journal article" date="2019" name="Nat. Med.">
        <title>A library of human gut bacterial isolates paired with longitudinal multiomics data enables mechanistic microbiome research.</title>
        <authorList>
            <person name="Poyet M."/>
            <person name="Groussin M."/>
            <person name="Gibbons S.M."/>
            <person name="Avila-Pacheco J."/>
            <person name="Jiang X."/>
            <person name="Kearney S.M."/>
            <person name="Perrotta A.R."/>
            <person name="Berdy B."/>
            <person name="Zhao S."/>
            <person name="Lieberman T.D."/>
            <person name="Swanson P.K."/>
            <person name="Smith M."/>
            <person name="Roesemann S."/>
            <person name="Alexander J.E."/>
            <person name="Rich S.A."/>
            <person name="Livny J."/>
            <person name="Vlamakis H."/>
            <person name="Clish C."/>
            <person name="Bullock K."/>
            <person name="Deik A."/>
            <person name="Scott J."/>
            <person name="Pierce K.A."/>
            <person name="Xavier R.J."/>
            <person name="Alm E.J."/>
        </authorList>
    </citation>
    <scope>NUCLEOTIDE SEQUENCE [LARGE SCALE GENOMIC DNA]</scope>
    <source>
        <strain evidence="2 3">BIOML-A165</strain>
    </source>
</reference>
<accession>A0A7J5JQH8</accession>
<dbReference type="InterPro" id="IPR010496">
    <property type="entry name" value="AL/BT2_dom"/>
</dbReference>
<name>A0A7J5JQH8_BACT4</name>
<gene>
    <name evidence="2" type="ORF">GAN93_07940</name>
</gene>
<proteinExistence type="predicted"/>
<evidence type="ECO:0000313" key="2">
    <source>
        <dbReference type="EMBL" id="KAB4453643.1"/>
    </source>
</evidence>
<dbReference type="AlphaFoldDB" id="A0A7J5JQH8"/>
<dbReference type="Pfam" id="PF06439">
    <property type="entry name" value="3keto-disac_hyd"/>
    <property type="match status" value="1"/>
</dbReference>
<dbReference type="Gene3D" id="2.60.120.560">
    <property type="entry name" value="Exo-inulinase, domain 1"/>
    <property type="match status" value="1"/>
</dbReference>
<organism evidence="2 3">
    <name type="scientific">Bacteroides thetaiotaomicron</name>
    <dbReference type="NCBI Taxonomy" id="818"/>
    <lineage>
        <taxon>Bacteria</taxon>
        <taxon>Pseudomonadati</taxon>
        <taxon>Bacteroidota</taxon>
        <taxon>Bacteroidia</taxon>
        <taxon>Bacteroidales</taxon>
        <taxon>Bacteroidaceae</taxon>
        <taxon>Bacteroides</taxon>
    </lineage>
</organism>
<protein>
    <submittedName>
        <fullName evidence="2">DUF1080 domain-containing protein</fullName>
    </submittedName>
</protein>
<dbReference type="RefSeq" id="WP_130041506.1">
    <property type="nucleotide sequence ID" value="NZ_RCXW01000005.1"/>
</dbReference>